<evidence type="ECO:0000256" key="1">
    <source>
        <dbReference type="SAM" id="MobiDB-lite"/>
    </source>
</evidence>
<feature type="compositionally biased region" description="Polar residues" evidence="1">
    <location>
        <begin position="68"/>
        <end position="78"/>
    </location>
</feature>
<proteinExistence type="predicted"/>
<dbReference type="Proteomes" id="UP000822688">
    <property type="component" value="Chromosome 11"/>
</dbReference>
<gene>
    <name evidence="2" type="ORF">KC19_11G049200</name>
</gene>
<dbReference type="EMBL" id="CM026432">
    <property type="protein sequence ID" value="KAG0556381.1"/>
    <property type="molecule type" value="Genomic_DNA"/>
</dbReference>
<dbReference type="AlphaFoldDB" id="A0A8T0GB34"/>
<comment type="caution">
    <text evidence="2">The sequence shown here is derived from an EMBL/GenBank/DDBJ whole genome shotgun (WGS) entry which is preliminary data.</text>
</comment>
<accession>A0A8T0GB34</accession>
<reference evidence="2 3" key="1">
    <citation type="submission" date="2020-06" db="EMBL/GenBank/DDBJ databases">
        <title>WGS assembly of Ceratodon purpureus strain R40.</title>
        <authorList>
            <person name="Carey S.B."/>
            <person name="Jenkins J."/>
            <person name="Shu S."/>
            <person name="Lovell J.T."/>
            <person name="Sreedasyam A."/>
            <person name="Maumus F."/>
            <person name="Tiley G.P."/>
            <person name="Fernandez-Pozo N."/>
            <person name="Barry K."/>
            <person name="Chen C."/>
            <person name="Wang M."/>
            <person name="Lipzen A."/>
            <person name="Daum C."/>
            <person name="Saski C.A."/>
            <person name="Payton A.C."/>
            <person name="Mcbreen J.C."/>
            <person name="Conrad R.E."/>
            <person name="Kollar L.M."/>
            <person name="Olsson S."/>
            <person name="Huttunen S."/>
            <person name="Landis J.B."/>
            <person name="Wickett N.J."/>
            <person name="Johnson M.G."/>
            <person name="Rensing S.A."/>
            <person name="Grimwood J."/>
            <person name="Schmutz J."/>
            <person name="Mcdaniel S.F."/>
        </authorList>
    </citation>
    <scope>NUCLEOTIDE SEQUENCE [LARGE SCALE GENOMIC DNA]</scope>
    <source>
        <strain evidence="2 3">R40</strain>
    </source>
</reference>
<feature type="compositionally biased region" description="Polar residues" evidence="1">
    <location>
        <begin position="9"/>
        <end position="28"/>
    </location>
</feature>
<feature type="region of interest" description="Disordered" evidence="1">
    <location>
        <begin position="1"/>
        <end position="28"/>
    </location>
</feature>
<organism evidence="2 3">
    <name type="scientific">Ceratodon purpureus</name>
    <name type="common">Fire moss</name>
    <name type="synonym">Dicranum purpureum</name>
    <dbReference type="NCBI Taxonomy" id="3225"/>
    <lineage>
        <taxon>Eukaryota</taxon>
        <taxon>Viridiplantae</taxon>
        <taxon>Streptophyta</taxon>
        <taxon>Embryophyta</taxon>
        <taxon>Bryophyta</taxon>
        <taxon>Bryophytina</taxon>
        <taxon>Bryopsida</taxon>
        <taxon>Dicranidae</taxon>
        <taxon>Pseudoditrichales</taxon>
        <taxon>Ditrichaceae</taxon>
        <taxon>Ceratodon</taxon>
    </lineage>
</organism>
<evidence type="ECO:0000313" key="3">
    <source>
        <dbReference type="Proteomes" id="UP000822688"/>
    </source>
</evidence>
<feature type="region of interest" description="Disordered" evidence="1">
    <location>
        <begin position="54"/>
        <end position="100"/>
    </location>
</feature>
<keyword evidence="3" id="KW-1185">Reference proteome</keyword>
<name>A0A8T0GB34_CERPU</name>
<sequence>MLHLPQHLSPKTDNNNTPLHELTATLTPNLPKEKQREKKITIIIILSLPKYVNLSEHSKPPNHHPRNQKSSTFTLHLSSRTEKQAKKQCKKMQKMQKMQKMLAWGGKMAAQQTQLQGEERRRYNNREMKYAFCLL</sequence>
<protein>
    <submittedName>
        <fullName evidence="2">Uncharacterized protein</fullName>
    </submittedName>
</protein>
<evidence type="ECO:0000313" key="2">
    <source>
        <dbReference type="EMBL" id="KAG0556381.1"/>
    </source>
</evidence>